<protein>
    <submittedName>
        <fullName evidence="1">Uncharacterized protein</fullName>
    </submittedName>
</protein>
<dbReference type="Proteomes" id="UP000297693">
    <property type="component" value="Unassembled WGS sequence"/>
</dbReference>
<proteinExistence type="predicted"/>
<organism evidence="1 2">
    <name type="scientific">Leptospira ognonensis</name>
    <dbReference type="NCBI Taxonomy" id="2484945"/>
    <lineage>
        <taxon>Bacteria</taxon>
        <taxon>Pseudomonadati</taxon>
        <taxon>Spirochaetota</taxon>
        <taxon>Spirochaetia</taxon>
        <taxon>Leptospirales</taxon>
        <taxon>Leptospiraceae</taxon>
        <taxon>Leptospira</taxon>
    </lineage>
</organism>
<comment type="caution">
    <text evidence="1">The sequence shown here is derived from an EMBL/GenBank/DDBJ whole genome shotgun (WGS) entry which is preliminary data.</text>
</comment>
<accession>A0A4R9K8N2</accession>
<name>A0A4R9K8N2_9LEPT</name>
<dbReference type="EMBL" id="RQGD01000014">
    <property type="protein sequence ID" value="TGL61846.1"/>
    <property type="molecule type" value="Genomic_DNA"/>
</dbReference>
<evidence type="ECO:0000313" key="1">
    <source>
        <dbReference type="EMBL" id="TGL61846.1"/>
    </source>
</evidence>
<dbReference type="RefSeq" id="WP_135622398.1">
    <property type="nucleotide sequence ID" value="NZ_RQGD01000014.1"/>
</dbReference>
<evidence type="ECO:0000313" key="2">
    <source>
        <dbReference type="Proteomes" id="UP000297693"/>
    </source>
</evidence>
<sequence length="335" mass="38427">MEDTVYEERKTAGGFLVKVRLSKMTYVVFTEDGPEVPKGAKNNSIVAIVPKVGFFGEDFDLSHFHLGELSFVNVKAGKMVIPYQHGFSNEIKTIFLGTGSQSDALPVVIYHFKNKEELMHSWEKGDQVQFLVVDEEIPRSEMVTFKIRYPSLNILVIKKRINTSAESLAPKVDPKLGEAGKGIVDYDKVRATDVARNSNLNMQSENPVFLARIHLRTMELDKVKQLLLDFKLVAQDVSFIRTFLEVMIKNEYSKPELETAKPRLVALNEAFRLSVLILEFRIEDFEKELEKGFSSEISSMIYAMLAKEQEAATEIEQEIVLWEWKLRTRAMMYKR</sequence>
<gene>
    <name evidence="1" type="ORF">EHQ58_04325</name>
</gene>
<reference evidence="1" key="1">
    <citation type="journal article" date="2019" name="PLoS Negl. Trop. Dis.">
        <title>Revisiting the worldwide diversity of Leptospira species in the environment.</title>
        <authorList>
            <person name="Vincent A.T."/>
            <person name="Schiettekatte O."/>
            <person name="Bourhy P."/>
            <person name="Veyrier F.J."/>
            <person name="Picardeau M."/>
        </authorList>
    </citation>
    <scope>NUCLEOTIDE SEQUENCE [LARGE SCALE GENOMIC DNA]</scope>
    <source>
        <strain evidence="1">201702476</strain>
    </source>
</reference>
<dbReference type="OrthoDB" id="317675at2"/>
<keyword evidence="2" id="KW-1185">Reference proteome</keyword>
<dbReference type="AlphaFoldDB" id="A0A4R9K8N2"/>